<evidence type="ECO:0000259" key="2">
    <source>
        <dbReference type="Pfam" id="PF00769"/>
    </source>
</evidence>
<keyword evidence="4" id="KW-1185">Reference proteome</keyword>
<dbReference type="Pfam" id="PF00769">
    <property type="entry name" value="ERM_C"/>
    <property type="match status" value="1"/>
</dbReference>
<dbReference type="InterPro" id="IPR008954">
    <property type="entry name" value="Moesin_tail_sf"/>
</dbReference>
<dbReference type="Proteomes" id="UP000759131">
    <property type="component" value="Unassembled WGS sequence"/>
</dbReference>
<dbReference type="SUPFAM" id="SSF48678">
    <property type="entry name" value="Moesin tail domain"/>
    <property type="match status" value="1"/>
</dbReference>
<gene>
    <name evidence="3" type="ORF">OSB1V03_LOCUS22458</name>
</gene>
<evidence type="ECO:0000256" key="1">
    <source>
        <dbReference type="SAM" id="MobiDB-lite"/>
    </source>
</evidence>
<sequence length="127" mass="14485">TAAAALIAASTTPQHHHVYENEHEENDDELVNGEIGVAFNNDGDGDSAIDVPRPEEERETEVSKKMGLQEQLKQLQQDLAMNKDDSKVTKNDVLHEENVRQGRDKYKTLRDIRKGNTKRRVDQFENM</sequence>
<dbReference type="InterPro" id="IPR011174">
    <property type="entry name" value="ERM"/>
</dbReference>
<dbReference type="AlphaFoldDB" id="A0A7R9QLT8"/>
<dbReference type="OrthoDB" id="6514606at2759"/>
<proteinExistence type="predicted"/>
<accession>A0A7R9QLT8</accession>
<organism evidence="3">
    <name type="scientific">Medioppia subpectinata</name>
    <dbReference type="NCBI Taxonomy" id="1979941"/>
    <lineage>
        <taxon>Eukaryota</taxon>
        <taxon>Metazoa</taxon>
        <taxon>Ecdysozoa</taxon>
        <taxon>Arthropoda</taxon>
        <taxon>Chelicerata</taxon>
        <taxon>Arachnida</taxon>
        <taxon>Acari</taxon>
        <taxon>Acariformes</taxon>
        <taxon>Sarcoptiformes</taxon>
        <taxon>Oribatida</taxon>
        <taxon>Brachypylina</taxon>
        <taxon>Oppioidea</taxon>
        <taxon>Oppiidae</taxon>
        <taxon>Medioppia</taxon>
    </lineage>
</organism>
<feature type="non-terminal residue" evidence="3">
    <location>
        <position position="1"/>
    </location>
</feature>
<feature type="region of interest" description="Disordered" evidence="1">
    <location>
        <begin position="80"/>
        <end position="105"/>
    </location>
</feature>
<feature type="domain" description="Ezrin/radixin/moesin C-terminal" evidence="2">
    <location>
        <begin position="53"/>
        <end position="127"/>
    </location>
</feature>
<dbReference type="GO" id="GO:0003779">
    <property type="term" value="F:actin binding"/>
    <property type="evidence" value="ECO:0007669"/>
    <property type="project" value="InterPro"/>
</dbReference>
<dbReference type="EMBL" id="OC902666">
    <property type="protein sequence ID" value="CAD7649586.1"/>
    <property type="molecule type" value="Genomic_DNA"/>
</dbReference>
<evidence type="ECO:0000313" key="4">
    <source>
        <dbReference type="Proteomes" id="UP000759131"/>
    </source>
</evidence>
<name>A0A7R9QLT8_9ACAR</name>
<dbReference type="PANTHER" id="PTHR23281">
    <property type="entry name" value="MERLIN/MOESIN/EZRIN/RADIXIN"/>
    <property type="match status" value="1"/>
</dbReference>
<dbReference type="EMBL" id="CAJPIZ010048091">
    <property type="protein sequence ID" value="CAG2122512.1"/>
    <property type="molecule type" value="Genomic_DNA"/>
</dbReference>
<evidence type="ECO:0000313" key="3">
    <source>
        <dbReference type="EMBL" id="CAD7649586.1"/>
    </source>
</evidence>
<protein>
    <recommendedName>
        <fullName evidence="2">Ezrin/radixin/moesin C-terminal domain-containing protein</fullName>
    </recommendedName>
</protein>
<dbReference type="InterPro" id="IPR000798">
    <property type="entry name" value="Ez/rad/moesin-like"/>
</dbReference>
<feature type="compositionally biased region" description="Basic and acidic residues" evidence="1">
    <location>
        <begin position="52"/>
        <end position="64"/>
    </location>
</feature>
<reference evidence="3" key="1">
    <citation type="submission" date="2020-11" db="EMBL/GenBank/DDBJ databases">
        <authorList>
            <person name="Tran Van P."/>
        </authorList>
    </citation>
    <scope>NUCLEOTIDE SEQUENCE</scope>
</reference>
<feature type="region of interest" description="Disordered" evidence="1">
    <location>
        <begin position="40"/>
        <end position="66"/>
    </location>
</feature>
<dbReference type="PRINTS" id="PR00661">
    <property type="entry name" value="ERMFAMILY"/>
</dbReference>
<dbReference type="Gene3D" id="6.10.360.10">
    <property type="match status" value="1"/>
</dbReference>
<dbReference type="InterPro" id="IPR011259">
    <property type="entry name" value="ERM_C_dom"/>
</dbReference>
<feature type="compositionally biased region" description="Basic and acidic residues" evidence="1">
    <location>
        <begin position="81"/>
        <end position="105"/>
    </location>
</feature>